<accession>A0A067QQC4</accession>
<evidence type="ECO:0000256" key="1">
    <source>
        <dbReference type="ARBA" id="ARBA00022737"/>
    </source>
</evidence>
<dbReference type="eggNOG" id="KOG0118">
    <property type="taxonomic scope" value="Eukaryota"/>
</dbReference>
<keyword evidence="2 3" id="KW-0694">RNA-binding</keyword>
<name>A0A067QQC4_ZOONE</name>
<dbReference type="PANTHER" id="PTHR48026:SF14">
    <property type="entry name" value="HETEROGENEOUS NUCLEAR RIBONUCLEOPROTEIN A1"/>
    <property type="match status" value="1"/>
</dbReference>
<dbReference type="OMA" id="NRYSENN"/>
<dbReference type="InterPro" id="IPR000504">
    <property type="entry name" value="RRM_dom"/>
</dbReference>
<dbReference type="EMBL" id="KK853055">
    <property type="protein sequence ID" value="KDR11993.1"/>
    <property type="molecule type" value="Genomic_DNA"/>
</dbReference>
<proteinExistence type="predicted"/>
<feature type="compositionally biased region" description="Acidic residues" evidence="4">
    <location>
        <begin position="26"/>
        <end position="35"/>
    </location>
</feature>
<dbReference type="Proteomes" id="UP000027135">
    <property type="component" value="Unassembled WGS sequence"/>
</dbReference>
<sequence>MEETKVQQEQDQQKDIEDECGKQNEQSEEGNAEENDEKKEPEEPEHFRKLFIGGLNYETTNESLKAYFEKWGVIVDVAVMKDPKTYKSRGFGFVTYSHSHMVDDAQAARPHKVDGRLVEPKRAVPHKDSRRPEASATVKKLFIGGLKPDMEEDDLKLYFQKYGRIVSCNISRDKETGVKRGFGFVEFKDYDAVDKICLQKPHVIKGKEIDCKKALRKSQLPPSKKRQNSGRRGGGCWDGRGVYDDGEYEGGSWFDYPGGSDHPGGEYCGPNYSSGEEFWGNDDFGRDYQKNYGGGPVRDGFGFGGRRQGPYSGGYGRSPRRF</sequence>
<reference evidence="6 7" key="1">
    <citation type="journal article" date="2014" name="Nat. Commun.">
        <title>Molecular traces of alternative social organization in a termite genome.</title>
        <authorList>
            <person name="Terrapon N."/>
            <person name="Li C."/>
            <person name="Robertson H.M."/>
            <person name="Ji L."/>
            <person name="Meng X."/>
            <person name="Booth W."/>
            <person name="Chen Z."/>
            <person name="Childers C.P."/>
            <person name="Glastad K.M."/>
            <person name="Gokhale K."/>
            <person name="Gowin J."/>
            <person name="Gronenberg W."/>
            <person name="Hermansen R.A."/>
            <person name="Hu H."/>
            <person name="Hunt B.G."/>
            <person name="Huylmans A.K."/>
            <person name="Khalil S.M."/>
            <person name="Mitchell R.D."/>
            <person name="Munoz-Torres M.C."/>
            <person name="Mustard J.A."/>
            <person name="Pan H."/>
            <person name="Reese J.T."/>
            <person name="Scharf M.E."/>
            <person name="Sun F."/>
            <person name="Vogel H."/>
            <person name="Xiao J."/>
            <person name="Yang W."/>
            <person name="Yang Z."/>
            <person name="Yang Z."/>
            <person name="Zhou J."/>
            <person name="Zhu J."/>
            <person name="Brent C.S."/>
            <person name="Elsik C.G."/>
            <person name="Goodisman M.A."/>
            <person name="Liberles D.A."/>
            <person name="Roe R.M."/>
            <person name="Vargo E.L."/>
            <person name="Vilcinskas A."/>
            <person name="Wang J."/>
            <person name="Bornberg-Bauer E."/>
            <person name="Korb J."/>
            <person name="Zhang G."/>
            <person name="Liebig J."/>
        </authorList>
    </citation>
    <scope>NUCLEOTIDE SEQUENCE [LARGE SCALE GENOMIC DNA]</scope>
    <source>
        <tissue evidence="6">Whole organism</tissue>
    </source>
</reference>
<evidence type="ECO:0000313" key="6">
    <source>
        <dbReference type="EMBL" id="KDR11993.1"/>
    </source>
</evidence>
<dbReference type="GO" id="GO:0000398">
    <property type="term" value="P:mRNA splicing, via spliceosome"/>
    <property type="evidence" value="ECO:0007669"/>
    <property type="project" value="TreeGrafter"/>
</dbReference>
<dbReference type="STRING" id="136037.A0A067QQC4"/>
<evidence type="ECO:0000259" key="5">
    <source>
        <dbReference type="PROSITE" id="PS50102"/>
    </source>
</evidence>
<gene>
    <name evidence="6" type="ORF">L798_13649</name>
</gene>
<feature type="region of interest" description="Disordered" evidence="4">
    <location>
        <begin position="1"/>
        <end position="44"/>
    </location>
</feature>
<dbReference type="InterPro" id="IPR012677">
    <property type="entry name" value="Nucleotide-bd_a/b_plait_sf"/>
</dbReference>
<keyword evidence="6" id="KW-0687">Ribonucleoprotein</keyword>
<dbReference type="PROSITE" id="PS50102">
    <property type="entry name" value="RRM"/>
    <property type="match status" value="2"/>
</dbReference>
<evidence type="ECO:0000256" key="4">
    <source>
        <dbReference type="SAM" id="MobiDB-lite"/>
    </source>
</evidence>
<dbReference type="SMART" id="SM00360">
    <property type="entry name" value="RRM"/>
    <property type="match status" value="2"/>
</dbReference>
<keyword evidence="7" id="KW-1185">Reference proteome</keyword>
<evidence type="ECO:0000313" key="7">
    <source>
        <dbReference type="Proteomes" id="UP000027135"/>
    </source>
</evidence>
<dbReference type="Pfam" id="PF00076">
    <property type="entry name" value="RRM_1"/>
    <property type="match status" value="2"/>
</dbReference>
<dbReference type="GO" id="GO:0071013">
    <property type="term" value="C:catalytic step 2 spliceosome"/>
    <property type="evidence" value="ECO:0007669"/>
    <property type="project" value="TreeGrafter"/>
</dbReference>
<feature type="compositionally biased region" description="Gly residues" evidence="4">
    <location>
        <begin position="292"/>
        <end position="316"/>
    </location>
</feature>
<dbReference type="GO" id="GO:0003730">
    <property type="term" value="F:mRNA 3'-UTR binding"/>
    <property type="evidence" value="ECO:0007669"/>
    <property type="project" value="TreeGrafter"/>
</dbReference>
<feature type="region of interest" description="Disordered" evidence="4">
    <location>
        <begin position="215"/>
        <end position="237"/>
    </location>
</feature>
<dbReference type="SUPFAM" id="SSF54928">
    <property type="entry name" value="RNA-binding domain, RBD"/>
    <property type="match status" value="2"/>
</dbReference>
<feature type="compositionally biased region" description="Basic and acidic residues" evidence="4">
    <location>
        <begin position="1"/>
        <end position="22"/>
    </location>
</feature>
<keyword evidence="1" id="KW-0677">Repeat</keyword>
<dbReference type="PANTHER" id="PTHR48026">
    <property type="entry name" value="HOMOLOGOUS TO DROSOPHILA SQD (SQUID) PROTEIN"/>
    <property type="match status" value="1"/>
</dbReference>
<dbReference type="AlphaFoldDB" id="A0A067QQC4"/>
<dbReference type="InParanoid" id="A0A067QQC4"/>
<protein>
    <submittedName>
        <fullName evidence="6">Heterogeneous nuclear ribonucleoprotein A1, A2/B1-like protein</fullName>
    </submittedName>
</protein>
<feature type="domain" description="RRM" evidence="5">
    <location>
        <begin position="139"/>
        <end position="216"/>
    </location>
</feature>
<dbReference type="GO" id="GO:0098687">
    <property type="term" value="C:chromosomal region"/>
    <property type="evidence" value="ECO:0007669"/>
    <property type="project" value="UniProtKB-ARBA"/>
</dbReference>
<dbReference type="InterPro" id="IPR035979">
    <property type="entry name" value="RBD_domain_sf"/>
</dbReference>
<evidence type="ECO:0000256" key="2">
    <source>
        <dbReference type="ARBA" id="ARBA00022884"/>
    </source>
</evidence>
<dbReference type="Gene3D" id="3.30.70.330">
    <property type="match status" value="2"/>
</dbReference>
<organism evidence="6 7">
    <name type="scientific">Zootermopsis nevadensis</name>
    <name type="common">Dampwood termite</name>
    <dbReference type="NCBI Taxonomy" id="136037"/>
    <lineage>
        <taxon>Eukaryota</taxon>
        <taxon>Metazoa</taxon>
        <taxon>Ecdysozoa</taxon>
        <taxon>Arthropoda</taxon>
        <taxon>Hexapoda</taxon>
        <taxon>Insecta</taxon>
        <taxon>Pterygota</taxon>
        <taxon>Neoptera</taxon>
        <taxon>Polyneoptera</taxon>
        <taxon>Dictyoptera</taxon>
        <taxon>Blattodea</taxon>
        <taxon>Blattoidea</taxon>
        <taxon>Termitoidae</taxon>
        <taxon>Termopsidae</taxon>
        <taxon>Zootermopsis</taxon>
    </lineage>
</organism>
<evidence type="ECO:0000256" key="3">
    <source>
        <dbReference type="PROSITE-ProRule" id="PRU00176"/>
    </source>
</evidence>
<feature type="region of interest" description="Disordered" evidence="4">
    <location>
        <begin position="289"/>
        <end position="322"/>
    </location>
</feature>
<dbReference type="FunFam" id="3.30.70.330:FF:000040">
    <property type="entry name" value="Heterogeneous nuclear ribonucleoprotein A2/B1"/>
    <property type="match status" value="1"/>
</dbReference>
<dbReference type="OrthoDB" id="1875751at2759"/>
<feature type="domain" description="RRM" evidence="5">
    <location>
        <begin position="48"/>
        <end position="131"/>
    </location>
</feature>